<dbReference type="Pfam" id="PF06912">
    <property type="entry name" value="DUF1275"/>
    <property type="match status" value="1"/>
</dbReference>
<dbReference type="RefSeq" id="WP_344561497.1">
    <property type="nucleotide sequence ID" value="NZ_BAAARJ010000001.1"/>
</dbReference>
<evidence type="ECO:0000313" key="3">
    <source>
        <dbReference type="Proteomes" id="UP001501447"/>
    </source>
</evidence>
<dbReference type="PANTHER" id="PTHR37314">
    <property type="entry name" value="SLR0142 PROTEIN"/>
    <property type="match status" value="1"/>
</dbReference>
<feature type="transmembrane region" description="Helical" evidence="1">
    <location>
        <begin position="20"/>
        <end position="43"/>
    </location>
</feature>
<protein>
    <recommendedName>
        <fullName evidence="4">DUF1275 domain-containing protein</fullName>
    </recommendedName>
</protein>
<keyword evidence="1" id="KW-1133">Transmembrane helix</keyword>
<proteinExistence type="predicted"/>
<evidence type="ECO:0000313" key="2">
    <source>
        <dbReference type="EMBL" id="GAA2594249.1"/>
    </source>
</evidence>
<comment type="caution">
    <text evidence="2">The sequence shown here is derived from an EMBL/GenBank/DDBJ whole genome shotgun (WGS) entry which is preliminary data.</text>
</comment>
<dbReference type="EMBL" id="BAAARJ010000001">
    <property type="protein sequence ID" value="GAA2594249.1"/>
    <property type="molecule type" value="Genomic_DNA"/>
</dbReference>
<dbReference type="PANTHER" id="PTHR37314:SF4">
    <property type="entry name" value="UPF0700 TRANSMEMBRANE PROTEIN YOAK"/>
    <property type="match status" value="1"/>
</dbReference>
<gene>
    <name evidence="2" type="ORF">GCM10009863_04260</name>
</gene>
<keyword evidence="3" id="KW-1185">Reference proteome</keyword>
<keyword evidence="1" id="KW-0472">Membrane</keyword>
<evidence type="ECO:0000256" key="1">
    <source>
        <dbReference type="SAM" id="Phobius"/>
    </source>
</evidence>
<keyword evidence="1" id="KW-0812">Transmembrane</keyword>
<accession>A0ABN3PN06</accession>
<organism evidence="2 3">
    <name type="scientific">Streptomyces axinellae</name>
    <dbReference type="NCBI Taxonomy" id="552788"/>
    <lineage>
        <taxon>Bacteria</taxon>
        <taxon>Bacillati</taxon>
        <taxon>Actinomycetota</taxon>
        <taxon>Actinomycetes</taxon>
        <taxon>Kitasatosporales</taxon>
        <taxon>Streptomycetaceae</taxon>
        <taxon>Streptomyces</taxon>
    </lineage>
</organism>
<sequence>MGKSVGTRAGGMNGRAHWSVVLLATASGAVDALALTALGHVFAGVMTGNLVLLGVAAGADGESGVPALVSLGGYATGTVLATRLCRGGERTSHGLGLGAGPGPLGAGASGWPPRVMLCLYLETLALAGFAGVAGALSGHPEGMWRPLLLLAASGAMGAQSAAMLAGGSRTAPSTYFTGTLTVFFARLAGRERPVEWWSGARLLAVAVGAACAVGLRALAAPLAFALPAVALAAALACQGSGPWRFRTPAAE</sequence>
<dbReference type="InterPro" id="IPR010699">
    <property type="entry name" value="DUF1275"/>
</dbReference>
<reference evidence="2 3" key="1">
    <citation type="journal article" date="2019" name="Int. J. Syst. Evol. Microbiol.">
        <title>The Global Catalogue of Microorganisms (GCM) 10K type strain sequencing project: providing services to taxonomists for standard genome sequencing and annotation.</title>
        <authorList>
            <consortium name="The Broad Institute Genomics Platform"/>
            <consortium name="The Broad Institute Genome Sequencing Center for Infectious Disease"/>
            <person name="Wu L."/>
            <person name="Ma J."/>
        </authorList>
    </citation>
    <scope>NUCLEOTIDE SEQUENCE [LARGE SCALE GENOMIC DNA]</scope>
    <source>
        <strain evidence="2 3">JCM 16373</strain>
    </source>
</reference>
<dbReference type="Proteomes" id="UP001501447">
    <property type="component" value="Unassembled WGS sequence"/>
</dbReference>
<evidence type="ECO:0008006" key="4">
    <source>
        <dbReference type="Google" id="ProtNLM"/>
    </source>
</evidence>
<name>A0ABN3PN06_9ACTN</name>